<keyword evidence="3" id="KW-1185">Reference proteome</keyword>
<dbReference type="EMBL" id="RQPI01000004">
    <property type="protein sequence ID" value="RQW11963.1"/>
    <property type="molecule type" value="Genomic_DNA"/>
</dbReference>
<dbReference type="GO" id="GO:0016787">
    <property type="term" value="F:hydrolase activity"/>
    <property type="evidence" value="ECO:0007669"/>
    <property type="project" value="UniProtKB-KW"/>
</dbReference>
<comment type="caution">
    <text evidence="2">The sequence shown here is derived from an EMBL/GenBank/DDBJ whole genome shotgun (WGS) entry which is preliminary data.</text>
</comment>
<dbReference type="Proteomes" id="UP000282529">
    <property type="component" value="Unassembled WGS sequence"/>
</dbReference>
<dbReference type="PANTHER" id="PTHR43798:SF33">
    <property type="entry name" value="HYDROLASE, PUTATIVE (AFU_ORTHOLOGUE AFUA_2G14860)-RELATED"/>
    <property type="match status" value="1"/>
</dbReference>
<name>A0A3N9P6V5_9BACL</name>
<dbReference type="Gene3D" id="3.40.50.1820">
    <property type="entry name" value="alpha/beta hydrolase"/>
    <property type="match status" value="1"/>
</dbReference>
<dbReference type="SUPFAM" id="SSF53474">
    <property type="entry name" value="alpha/beta-Hydrolases"/>
    <property type="match status" value="1"/>
</dbReference>
<feature type="domain" description="Serine aminopeptidase S33" evidence="1">
    <location>
        <begin position="39"/>
        <end position="271"/>
    </location>
</feature>
<dbReference type="InterPro" id="IPR022742">
    <property type="entry name" value="Hydrolase_4"/>
</dbReference>
<dbReference type="AlphaFoldDB" id="A0A3N9P6V5"/>
<dbReference type="InterPro" id="IPR050266">
    <property type="entry name" value="AB_hydrolase_sf"/>
</dbReference>
<sequence length="290" mass="32351">MHLVYVNPSQYPVPELQPYVTRNKSELYYRYYPSAAKTATAIILLHGISEDSKYLFPYSQKVSSTGLAHVFTPDLRGYGPKAANLGDIDYIGQLEDDLADLIQYIKDKFPHVKQIVMAGHSAGGGTAIRFAGSRYADCVDSYLLLAPYLGPGNPTERPADGHRKLHMGKVIILSLLDSIGIKGWHGLPAMEFYKRPEELHDGMATKLSFRLLLSRSPMKYKRDLTKLTKLTKPTLVLVGAEDEVFYADRYEELLSAYTKAHVHIVPGANHDGLLASPVAYIHTANWLKSE</sequence>
<gene>
    <name evidence="2" type="ORF">EH198_09860</name>
</gene>
<evidence type="ECO:0000313" key="3">
    <source>
        <dbReference type="Proteomes" id="UP000282529"/>
    </source>
</evidence>
<dbReference type="InterPro" id="IPR029058">
    <property type="entry name" value="AB_hydrolase_fold"/>
</dbReference>
<evidence type="ECO:0000313" key="2">
    <source>
        <dbReference type="EMBL" id="RQW11963.1"/>
    </source>
</evidence>
<reference evidence="2 3" key="1">
    <citation type="submission" date="2018-11" db="EMBL/GenBank/DDBJ databases">
        <title>Genome sequence of strain 7197.</title>
        <authorList>
            <person name="Gao J."/>
            <person name="Sun J."/>
        </authorList>
    </citation>
    <scope>NUCLEOTIDE SEQUENCE [LARGE SCALE GENOMIC DNA]</scope>
    <source>
        <strain evidence="2 3">7197</strain>
    </source>
</reference>
<keyword evidence="2" id="KW-0378">Hydrolase</keyword>
<proteinExistence type="predicted"/>
<dbReference type="OrthoDB" id="9780932at2"/>
<protein>
    <submittedName>
        <fullName evidence="2">Alpha/beta fold hydrolase</fullName>
    </submittedName>
</protein>
<dbReference type="GO" id="GO:0016020">
    <property type="term" value="C:membrane"/>
    <property type="evidence" value="ECO:0007669"/>
    <property type="project" value="TreeGrafter"/>
</dbReference>
<dbReference type="Pfam" id="PF12146">
    <property type="entry name" value="Hydrolase_4"/>
    <property type="match status" value="1"/>
</dbReference>
<organism evidence="2 3">
    <name type="scientific">Paenibacillus rhizophilus</name>
    <dbReference type="NCBI Taxonomy" id="1850366"/>
    <lineage>
        <taxon>Bacteria</taxon>
        <taxon>Bacillati</taxon>
        <taxon>Bacillota</taxon>
        <taxon>Bacilli</taxon>
        <taxon>Bacillales</taxon>
        <taxon>Paenibacillaceae</taxon>
        <taxon>Paenibacillus</taxon>
    </lineage>
</organism>
<evidence type="ECO:0000259" key="1">
    <source>
        <dbReference type="Pfam" id="PF12146"/>
    </source>
</evidence>
<dbReference type="InterPro" id="IPR000073">
    <property type="entry name" value="AB_hydrolase_1"/>
</dbReference>
<dbReference type="PANTHER" id="PTHR43798">
    <property type="entry name" value="MONOACYLGLYCEROL LIPASE"/>
    <property type="match status" value="1"/>
</dbReference>
<accession>A0A3N9P6V5</accession>
<dbReference type="PRINTS" id="PR00111">
    <property type="entry name" value="ABHYDROLASE"/>
</dbReference>